<organism evidence="2 3">
    <name type="scientific">Desulfosporosinus orientis (strain ATCC 19365 / DSM 765 / NCIMB 8382 / VKM B-1628 / Singapore I)</name>
    <name type="common">Desulfotomaculum orientis</name>
    <dbReference type="NCBI Taxonomy" id="768706"/>
    <lineage>
        <taxon>Bacteria</taxon>
        <taxon>Bacillati</taxon>
        <taxon>Bacillota</taxon>
        <taxon>Clostridia</taxon>
        <taxon>Eubacteriales</taxon>
        <taxon>Desulfitobacteriaceae</taxon>
        <taxon>Desulfosporosinus</taxon>
    </lineage>
</organism>
<reference evidence="2 3" key="2">
    <citation type="journal article" date="2012" name="J. Bacteriol.">
        <title>Complete genome sequences of Desulfosporosinus orientis DSM765T, Desulfosporosinus youngiae DSM17734T, Desulfosporosinus meridiei DSM13257T, and Desulfosporosinus acidiphilus DSM22704T.</title>
        <authorList>
            <person name="Pester M."/>
            <person name="Brambilla E."/>
            <person name="Alazard D."/>
            <person name="Rattei T."/>
            <person name="Weinmaier T."/>
            <person name="Han J."/>
            <person name="Lucas S."/>
            <person name="Lapidus A."/>
            <person name="Cheng J.F."/>
            <person name="Goodwin L."/>
            <person name="Pitluck S."/>
            <person name="Peters L."/>
            <person name="Ovchinnikova G."/>
            <person name="Teshima H."/>
            <person name="Detter J.C."/>
            <person name="Han C.S."/>
            <person name="Tapia R."/>
            <person name="Land M.L."/>
            <person name="Hauser L."/>
            <person name="Kyrpides N.C."/>
            <person name="Ivanova N.N."/>
            <person name="Pagani I."/>
            <person name="Huntmann M."/>
            <person name="Wei C.L."/>
            <person name="Davenport K.W."/>
            <person name="Daligault H."/>
            <person name="Chain P.S."/>
            <person name="Chen A."/>
            <person name="Mavromatis K."/>
            <person name="Markowitz V."/>
            <person name="Szeto E."/>
            <person name="Mikhailova N."/>
            <person name="Pati A."/>
            <person name="Wagner M."/>
            <person name="Woyke T."/>
            <person name="Ollivier B."/>
            <person name="Klenk H.P."/>
            <person name="Spring S."/>
            <person name="Loy A."/>
        </authorList>
    </citation>
    <scope>NUCLEOTIDE SEQUENCE [LARGE SCALE GENOMIC DNA]</scope>
    <source>
        <strain evidence="3">ATCC 19365 / DSM 765 / NCIMB 8382 / VKM B-1628</strain>
    </source>
</reference>
<dbReference type="Proteomes" id="UP000006346">
    <property type="component" value="Chromosome"/>
</dbReference>
<evidence type="ECO:0000313" key="3">
    <source>
        <dbReference type="Proteomes" id="UP000006346"/>
    </source>
</evidence>
<dbReference type="HOGENOM" id="CLU_2522167_0_0_9"/>
<dbReference type="EMBL" id="CP003108">
    <property type="protein sequence ID" value="AET68338.1"/>
    <property type="molecule type" value="Genomic_DNA"/>
</dbReference>
<feature type="region of interest" description="Disordered" evidence="1">
    <location>
        <begin position="1"/>
        <end position="21"/>
    </location>
</feature>
<keyword evidence="3" id="KW-1185">Reference proteome</keyword>
<dbReference type="AlphaFoldDB" id="G7WDL3"/>
<evidence type="ECO:0000256" key="1">
    <source>
        <dbReference type="SAM" id="MobiDB-lite"/>
    </source>
</evidence>
<name>G7WDL3_DESOD</name>
<evidence type="ECO:0000313" key="2">
    <source>
        <dbReference type="EMBL" id="AET68338.1"/>
    </source>
</evidence>
<sequence length="84" mass="9701">MQEYPEVRTRSRTVQRGSGGTRRRVLYEDTVFARINITRKALLSRARQKNRPAVYPRGFFQSSINKGSHKEILSATALYANRSE</sequence>
<accession>G7WDL3</accession>
<reference evidence="3" key="1">
    <citation type="submission" date="2011-11" db="EMBL/GenBank/DDBJ databases">
        <title>Complete sequence of Desulfosporosinus orientis DSM 765.</title>
        <authorList>
            <person name="Lucas S."/>
            <person name="Han J."/>
            <person name="Lapidus A."/>
            <person name="Cheng J.-F."/>
            <person name="Goodwin L."/>
            <person name="Pitluck S."/>
            <person name="Peters L."/>
            <person name="Ovchinnikova G."/>
            <person name="Teshima H."/>
            <person name="Detter J.C."/>
            <person name="Han C."/>
            <person name="Tapia R."/>
            <person name="Land M."/>
            <person name="Hauser L."/>
            <person name="Kyrpides N."/>
            <person name="Ivanova N."/>
            <person name="Pagani I."/>
            <person name="Pester M."/>
            <person name="Spring S."/>
            <person name="Ollivier B."/>
            <person name="Rattei T."/>
            <person name="Klenk H.-P."/>
            <person name="Wagner M."/>
            <person name="Loy A."/>
            <person name="Woyke T."/>
        </authorList>
    </citation>
    <scope>NUCLEOTIDE SEQUENCE [LARGE SCALE GENOMIC DNA]</scope>
    <source>
        <strain evidence="3">ATCC 19365 / DSM 765 / NCIMB 8382 / VKM B-1628</strain>
    </source>
</reference>
<dbReference type="KEGG" id="dor:Desor_2800"/>
<protein>
    <submittedName>
        <fullName evidence="2">Uncharacterized protein</fullName>
    </submittedName>
</protein>
<proteinExistence type="predicted"/>
<gene>
    <name evidence="2" type="ordered locus">Desor_2800</name>
</gene>